<evidence type="ECO:0000259" key="11">
    <source>
        <dbReference type="Pfam" id="PF02867"/>
    </source>
</evidence>
<keyword evidence="8 10" id="KW-0170">Cobalt</keyword>
<keyword evidence="13" id="KW-1185">Reference proteome</keyword>
<keyword evidence="6 10" id="KW-0560">Oxidoreductase</keyword>
<organism evidence="12 13">
    <name type="scientific">Amaricoccus macauensis</name>
    <dbReference type="NCBI Taxonomy" id="57001"/>
    <lineage>
        <taxon>Bacteria</taxon>
        <taxon>Pseudomonadati</taxon>
        <taxon>Pseudomonadota</taxon>
        <taxon>Alphaproteobacteria</taxon>
        <taxon>Rhodobacterales</taxon>
        <taxon>Paracoccaceae</taxon>
        <taxon>Amaricoccus</taxon>
    </lineage>
</organism>
<dbReference type="InterPro" id="IPR000788">
    <property type="entry name" value="RNR_lg_C"/>
</dbReference>
<evidence type="ECO:0000256" key="4">
    <source>
        <dbReference type="ARBA" id="ARBA00022634"/>
    </source>
</evidence>
<comment type="similarity">
    <text evidence="2 10">Belongs to the ribonucleoside diphosphate reductase class-2 family.</text>
</comment>
<evidence type="ECO:0000256" key="6">
    <source>
        <dbReference type="ARBA" id="ARBA00023002"/>
    </source>
</evidence>
<dbReference type="GO" id="GO:0031419">
    <property type="term" value="F:cobalamin binding"/>
    <property type="evidence" value="ECO:0007669"/>
    <property type="project" value="UniProtKB-KW"/>
</dbReference>
<comment type="function">
    <text evidence="10">Catalyzes the reduction of ribonucleotides to deoxyribonucleotides. May function to provide a pool of deoxyribonucleotide precursors for DNA repair during oxygen limitation and/or for immediate growth after restoration of oxygen.</text>
</comment>
<dbReference type="NCBIfam" id="TIGR02504">
    <property type="entry name" value="NrdJ_Z"/>
    <property type="match status" value="1"/>
</dbReference>
<dbReference type="CDD" id="cd02888">
    <property type="entry name" value="RNR_II_dimer"/>
    <property type="match status" value="1"/>
</dbReference>
<evidence type="ECO:0000256" key="9">
    <source>
        <dbReference type="ARBA" id="ARBA00047754"/>
    </source>
</evidence>
<sequence length="955" mass="103508">MNSPQHPTTGSARVTLPWQEVSLDVLREKYAKGAERGLDGPDAVRAVRSRVARALAAVEDDPGAHEADFLRALEAGFIPGGRINAAAGTGIREVTLINCFVQPVGDSVSETVDGKPGIYIALREAAETMRRGGGVGYDFSAIRPRGARVHGTASAASGPISYMHVFDQSCATVESAGARRGAQMGVLRADHPDILEFVGAKRQAGRLNNFNISVGVPDALMRAVEADGEFDLVHKAEPGPAQIAAGARQREDGVWVYATIRARELWSAIMRSTYEAAEPGVLFLDRINGENNLHYCETIEATNPCGEIPIPDHGCCCLGSMDLTRFVTDPFTPDAAFEHARFAETVAIAVRMLDNVLTTTVWPLPEQAREAEAKRRIGLGFTGLGDALILMGLRYDTTAARAEAAEIARTMRDAAYRASVALAREKGAFPLFDAEPYLASGMASRLPDDIRAEIRAHGMRNSHLLSIAPTGTISLAFADNASNGIEPAYSWFYTRKKREADGSMREYRVEDHAWRLWRAKGGDPAALPPAFVNALEISARDHMLMQAAIQPMIDAAISKTVNVPEDYPFEDFETLYLEAWHAGLKGITTYRPNSVLGSVLSVEAAEAPQDLDQSEPDRRIRISDAPQVALAALRWPHRPKLTDGSPSWTYMVEAPERRFAVFVGHVENGSRHPFEVWVNGEQTPRGLAALAKNLSMDMRAQDPAWLALKLESLAKTPGAPFTMPMPPDGRPVPVQGAVSAFARVVEYRCRALGVFDGDDDATPLVDAMFSRKEPKSGVDGTLSWTVDILNPTTGDDFAMFVKECVLPDGTKRPFSVWLSGAYPLEFNGLTRSLSLDMRVIDPAWIGKKLRGLKDLPEAQGDFFARVPGSEKQAVQPSTIAYVARLLIHRYEMLGVLDAAGFPRAGSARLWTDAPAPGSAPAQIAGRTCPECGHPTLIRRDGCDFCTACGHVGACG</sequence>
<dbReference type="PRINTS" id="PR01183">
    <property type="entry name" value="RIBORDTASEM1"/>
</dbReference>
<keyword evidence="4 10" id="KW-0237">DNA synthesis</keyword>
<dbReference type="Gene3D" id="3.20.70.20">
    <property type="match status" value="1"/>
</dbReference>
<dbReference type="GO" id="GO:0004748">
    <property type="term" value="F:ribonucleoside-diphosphate reductase activity, thioredoxin disulfide as acceptor"/>
    <property type="evidence" value="ECO:0007669"/>
    <property type="project" value="UniProtKB-EC"/>
</dbReference>
<dbReference type="PANTHER" id="PTHR43371:SF1">
    <property type="entry name" value="RIBONUCLEOSIDE-DIPHOSPHATE REDUCTASE"/>
    <property type="match status" value="1"/>
</dbReference>
<proteinExistence type="inferred from homology"/>
<dbReference type="GO" id="GO:0071897">
    <property type="term" value="P:DNA biosynthetic process"/>
    <property type="evidence" value="ECO:0007669"/>
    <property type="project" value="UniProtKB-KW"/>
</dbReference>
<evidence type="ECO:0000313" key="12">
    <source>
        <dbReference type="EMBL" id="MBB5222471.1"/>
    </source>
</evidence>
<keyword evidence="7" id="KW-1015">Disulfide bond</keyword>
<comment type="caution">
    <text evidence="12">The sequence shown here is derived from an EMBL/GenBank/DDBJ whole genome shotgun (WGS) entry which is preliminary data.</text>
</comment>
<dbReference type="EC" id="1.17.4.1" evidence="10"/>
<name>A0A840STF1_9RHOB</name>
<keyword evidence="5 10" id="KW-0547">Nucleotide-binding</keyword>
<dbReference type="Pfam" id="PF02867">
    <property type="entry name" value="Ribonuc_red_lgC"/>
    <property type="match status" value="1"/>
</dbReference>
<gene>
    <name evidence="12" type="ORF">HNP73_002407</name>
</gene>
<feature type="domain" description="Ribonucleotide reductase large subunit C-terminal" evidence="11">
    <location>
        <begin position="98"/>
        <end position="590"/>
    </location>
</feature>
<evidence type="ECO:0000256" key="5">
    <source>
        <dbReference type="ARBA" id="ARBA00022741"/>
    </source>
</evidence>
<dbReference type="InterPro" id="IPR050862">
    <property type="entry name" value="RdRp_reductase_class-2"/>
</dbReference>
<evidence type="ECO:0000256" key="1">
    <source>
        <dbReference type="ARBA" id="ARBA00001922"/>
    </source>
</evidence>
<keyword evidence="3 10" id="KW-0846">Cobalamin</keyword>
<dbReference type="SUPFAM" id="SSF51998">
    <property type="entry name" value="PFL-like glycyl radical enzymes"/>
    <property type="match status" value="1"/>
</dbReference>
<protein>
    <recommendedName>
        <fullName evidence="10">Vitamin B12-dependent ribonucleotide reductase</fullName>
        <ecNumber evidence="10">1.17.4.1</ecNumber>
    </recommendedName>
</protein>
<evidence type="ECO:0000256" key="10">
    <source>
        <dbReference type="RuleBase" id="RU364064"/>
    </source>
</evidence>
<dbReference type="InterPro" id="IPR013344">
    <property type="entry name" value="RNR_NrdJ/NrdZ"/>
</dbReference>
<evidence type="ECO:0000256" key="7">
    <source>
        <dbReference type="ARBA" id="ARBA00023157"/>
    </source>
</evidence>
<evidence type="ECO:0000256" key="2">
    <source>
        <dbReference type="ARBA" id="ARBA00007405"/>
    </source>
</evidence>
<dbReference type="Proteomes" id="UP000549457">
    <property type="component" value="Unassembled WGS sequence"/>
</dbReference>
<evidence type="ECO:0000256" key="3">
    <source>
        <dbReference type="ARBA" id="ARBA00022628"/>
    </source>
</evidence>
<accession>A0A840STF1</accession>
<dbReference type="EMBL" id="JACHFM010000002">
    <property type="protein sequence ID" value="MBB5222471.1"/>
    <property type="molecule type" value="Genomic_DNA"/>
</dbReference>
<comment type="catalytic activity">
    <reaction evidence="9 10">
        <text>a 2'-deoxyribonucleoside 5'-diphosphate + [thioredoxin]-disulfide + H2O = a ribonucleoside 5'-diphosphate + [thioredoxin]-dithiol</text>
        <dbReference type="Rhea" id="RHEA:23252"/>
        <dbReference type="Rhea" id="RHEA-COMP:10698"/>
        <dbReference type="Rhea" id="RHEA-COMP:10700"/>
        <dbReference type="ChEBI" id="CHEBI:15377"/>
        <dbReference type="ChEBI" id="CHEBI:29950"/>
        <dbReference type="ChEBI" id="CHEBI:50058"/>
        <dbReference type="ChEBI" id="CHEBI:57930"/>
        <dbReference type="ChEBI" id="CHEBI:73316"/>
        <dbReference type="EC" id="1.17.4.1"/>
    </reaction>
</comment>
<dbReference type="PANTHER" id="PTHR43371">
    <property type="entry name" value="VITAMIN B12-DEPENDENT RIBONUCLEOTIDE REDUCTASE"/>
    <property type="match status" value="1"/>
</dbReference>
<evidence type="ECO:0000256" key="8">
    <source>
        <dbReference type="ARBA" id="ARBA00023285"/>
    </source>
</evidence>
<dbReference type="GO" id="GO:0000166">
    <property type="term" value="F:nucleotide binding"/>
    <property type="evidence" value="ECO:0007669"/>
    <property type="project" value="UniProtKB-KW"/>
</dbReference>
<dbReference type="RefSeq" id="WP_221288481.1">
    <property type="nucleotide sequence ID" value="NZ_JACHFM010000002.1"/>
</dbReference>
<comment type="cofactor">
    <cofactor evidence="1 10">
        <name>adenosylcob(III)alamin</name>
        <dbReference type="ChEBI" id="CHEBI:18408"/>
    </cofactor>
</comment>
<reference evidence="12 13" key="1">
    <citation type="submission" date="2020-08" db="EMBL/GenBank/DDBJ databases">
        <title>Genomic Encyclopedia of Type Strains, Phase IV (KMG-IV): sequencing the most valuable type-strain genomes for metagenomic binning, comparative biology and taxonomic classification.</title>
        <authorList>
            <person name="Goeker M."/>
        </authorList>
    </citation>
    <scope>NUCLEOTIDE SEQUENCE [LARGE SCALE GENOMIC DNA]</scope>
    <source>
        <strain evidence="12 13">DSM 101730</strain>
    </source>
</reference>
<evidence type="ECO:0000313" key="13">
    <source>
        <dbReference type="Proteomes" id="UP000549457"/>
    </source>
</evidence>
<dbReference type="AlphaFoldDB" id="A0A840STF1"/>